<gene>
    <name evidence="1" type="ORF">LCGC14_1685540</name>
</gene>
<comment type="caution">
    <text evidence="1">The sequence shown here is derived from an EMBL/GenBank/DDBJ whole genome shotgun (WGS) entry which is preliminary data.</text>
</comment>
<proteinExistence type="predicted"/>
<name>A0A0F9HMD7_9ZZZZ</name>
<dbReference type="EMBL" id="LAZR01014667">
    <property type="protein sequence ID" value="KKM16471.1"/>
    <property type="molecule type" value="Genomic_DNA"/>
</dbReference>
<reference evidence="1" key="1">
    <citation type="journal article" date="2015" name="Nature">
        <title>Complex archaea that bridge the gap between prokaryotes and eukaryotes.</title>
        <authorList>
            <person name="Spang A."/>
            <person name="Saw J.H."/>
            <person name="Jorgensen S.L."/>
            <person name="Zaremba-Niedzwiedzka K."/>
            <person name="Martijn J."/>
            <person name="Lind A.E."/>
            <person name="van Eijk R."/>
            <person name="Schleper C."/>
            <person name="Guy L."/>
            <person name="Ettema T.J."/>
        </authorList>
    </citation>
    <scope>NUCLEOTIDE SEQUENCE</scope>
</reference>
<sequence>MMEESEIKAKLMDLIHEKTGWGNPLRPHSECEDLYILNTREYPAGKKISDFRYIFDEDGFSQYDKTHVFDGTLTINNESIFKIDMEEIHAGVATILRYNPMKKNKLF</sequence>
<dbReference type="AlphaFoldDB" id="A0A0F9HMD7"/>
<protein>
    <submittedName>
        <fullName evidence="1">Uncharacterized protein</fullName>
    </submittedName>
</protein>
<organism evidence="1">
    <name type="scientific">marine sediment metagenome</name>
    <dbReference type="NCBI Taxonomy" id="412755"/>
    <lineage>
        <taxon>unclassified sequences</taxon>
        <taxon>metagenomes</taxon>
        <taxon>ecological metagenomes</taxon>
    </lineage>
</organism>
<evidence type="ECO:0000313" key="1">
    <source>
        <dbReference type="EMBL" id="KKM16471.1"/>
    </source>
</evidence>
<accession>A0A0F9HMD7</accession>